<accession>A0A7M3UNV2</accession>
<organismHost>
    <name type="scientific">Pyramimonas plurioculata</name>
    <dbReference type="NCBI Taxonomy" id="36893"/>
</organismHost>
<evidence type="ECO:0000313" key="1">
    <source>
        <dbReference type="EMBL" id="QOI90391.1"/>
    </source>
</evidence>
<organism evidence="1">
    <name type="scientific">Pyramimonas orientalis virus</name>
    <name type="common">PoV01</name>
    <dbReference type="NCBI Taxonomy" id="455367"/>
    <lineage>
        <taxon>Viruses</taxon>
        <taxon>Varidnaviria</taxon>
        <taxon>Bamfordvirae</taxon>
        <taxon>Nucleocytoviricota</taxon>
        <taxon>Megaviricetes</taxon>
        <taxon>Imitervirales</taxon>
        <taxon>Allomimiviridae</taxon>
        <taxon>Heliosvirus</taxon>
        <taxon>Heliosvirus raunefjordenense</taxon>
    </lineage>
</organism>
<reference evidence="1" key="1">
    <citation type="submission" date="2020-06" db="EMBL/GenBank/DDBJ databases">
        <title>Lateral gene transfer of anion-conducting channel rhodopsins between green algae and giant viruses.</title>
        <authorList>
            <person name="Rozenberg A."/>
            <person name="Oppermann J."/>
            <person name="Wietek J."/>
            <person name="Fernandez Lahore R.G."/>
            <person name="Sandaa R.-A."/>
            <person name="Bratbak G."/>
            <person name="Hegemann P."/>
            <person name="Beja O."/>
        </authorList>
    </citation>
    <scope>NUCLEOTIDE SEQUENCE</scope>
    <source>
        <strain evidence="1">01B</strain>
    </source>
</reference>
<sequence length="61" mass="7626">MFDIEKELREMIVNIVRDYNEQLLLFICEKIKKDEDIFIKKYLHPYYYMPVIERDLKVLNI</sequence>
<dbReference type="EMBL" id="MT663536">
    <property type="protein sequence ID" value="QOI90391.1"/>
    <property type="molecule type" value="Genomic_DNA"/>
</dbReference>
<gene>
    <name evidence="1" type="ORF">HWQ62_00254</name>
</gene>
<protein>
    <submittedName>
        <fullName evidence="1">Uncharacterized protein</fullName>
    </submittedName>
</protein>
<proteinExistence type="predicted"/>
<name>A0A7M3UNV2_POV01</name>